<keyword evidence="2" id="KW-1185">Reference proteome</keyword>
<protein>
    <submittedName>
        <fullName evidence="1">Uncharacterized protein</fullName>
    </submittedName>
</protein>
<dbReference type="EMBL" id="ML975349">
    <property type="protein sequence ID" value="KAF1831978.1"/>
    <property type="molecule type" value="Genomic_DNA"/>
</dbReference>
<name>A0A6A5K426_9PLEO</name>
<dbReference type="Proteomes" id="UP000800040">
    <property type="component" value="Unassembled WGS sequence"/>
</dbReference>
<dbReference type="OrthoDB" id="3868412at2759"/>
<feature type="non-terminal residue" evidence="1">
    <location>
        <position position="1"/>
    </location>
</feature>
<organism evidence="1 2">
    <name type="scientific">Decorospora gaudefroyi</name>
    <dbReference type="NCBI Taxonomy" id="184978"/>
    <lineage>
        <taxon>Eukaryota</taxon>
        <taxon>Fungi</taxon>
        <taxon>Dikarya</taxon>
        <taxon>Ascomycota</taxon>
        <taxon>Pezizomycotina</taxon>
        <taxon>Dothideomycetes</taxon>
        <taxon>Pleosporomycetidae</taxon>
        <taxon>Pleosporales</taxon>
        <taxon>Pleosporineae</taxon>
        <taxon>Pleosporaceae</taxon>
        <taxon>Decorospora</taxon>
    </lineage>
</organism>
<gene>
    <name evidence="1" type="ORF">BDW02DRAFT_503969</name>
</gene>
<reference evidence="1" key="1">
    <citation type="submission" date="2020-01" db="EMBL/GenBank/DDBJ databases">
        <authorList>
            <consortium name="DOE Joint Genome Institute"/>
            <person name="Haridas S."/>
            <person name="Albert R."/>
            <person name="Binder M."/>
            <person name="Bloem J."/>
            <person name="Labutti K."/>
            <person name="Salamov A."/>
            <person name="Andreopoulos B."/>
            <person name="Baker S.E."/>
            <person name="Barry K."/>
            <person name="Bills G."/>
            <person name="Bluhm B.H."/>
            <person name="Cannon C."/>
            <person name="Castanera R."/>
            <person name="Culley D.E."/>
            <person name="Daum C."/>
            <person name="Ezra D."/>
            <person name="Gonzalez J.B."/>
            <person name="Henrissat B."/>
            <person name="Kuo A."/>
            <person name="Liang C."/>
            <person name="Lipzen A."/>
            <person name="Lutzoni F."/>
            <person name="Magnuson J."/>
            <person name="Mondo S."/>
            <person name="Nolan M."/>
            <person name="Ohm R."/>
            <person name="Pangilinan J."/>
            <person name="Park H.-J."/>
            <person name="Ramirez L."/>
            <person name="Alfaro M."/>
            <person name="Sun H."/>
            <person name="Tritt A."/>
            <person name="Yoshinaga Y."/>
            <person name="Zwiers L.-H."/>
            <person name="Turgeon B.G."/>
            <person name="Goodwin S.B."/>
            <person name="Spatafora J.W."/>
            <person name="Crous P.W."/>
            <person name="Grigoriev I.V."/>
        </authorList>
    </citation>
    <scope>NUCLEOTIDE SEQUENCE</scope>
    <source>
        <strain evidence="1">P77</strain>
    </source>
</reference>
<dbReference type="AlphaFoldDB" id="A0A6A5K426"/>
<evidence type="ECO:0000313" key="1">
    <source>
        <dbReference type="EMBL" id="KAF1831978.1"/>
    </source>
</evidence>
<proteinExistence type="predicted"/>
<accession>A0A6A5K426</accession>
<sequence length="151" mass="17174">TYDHRTMKTALPVRSAVLKHRTGGLVVRWVTTSESPLLYVFVLSFCYCVRIHTPSHEALHIWIPAACFWHTLVGDNEFFFSFLLLGHTRLFGGTYTGIFRLVGALRAVGGDRPLWTIYPVDLDSFFTYDHRTMKTALLVPSAAFRSPECGY</sequence>
<evidence type="ECO:0000313" key="2">
    <source>
        <dbReference type="Proteomes" id="UP000800040"/>
    </source>
</evidence>